<evidence type="ECO:0000313" key="3">
    <source>
        <dbReference type="Proteomes" id="UP000549971"/>
    </source>
</evidence>
<comment type="caution">
    <text evidence="2">The sequence shown here is derived from an EMBL/GenBank/DDBJ whole genome shotgun (WGS) entry which is preliminary data.</text>
</comment>
<name>A0A7W9J8F3_9ACTN</name>
<dbReference type="AlphaFoldDB" id="A0A7W9J8F3"/>
<gene>
    <name evidence="2" type="ORF">HDA39_004177</name>
</gene>
<dbReference type="EMBL" id="JACHMY010000001">
    <property type="protein sequence ID" value="MBB5837443.1"/>
    <property type="molecule type" value="Genomic_DNA"/>
</dbReference>
<evidence type="ECO:0000256" key="1">
    <source>
        <dbReference type="SAM" id="MobiDB-lite"/>
    </source>
</evidence>
<reference evidence="2 3" key="1">
    <citation type="submission" date="2020-08" db="EMBL/GenBank/DDBJ databases">
        <title>Sequencing the genomes of 1000 actinobacteria strains.</title>
        <authorList>
            <person name="Klenk H.-P."/>
        </authorList>
    </citation>
    <scope>NUCLEOTIDE SEQUENCE [LARGE SCALE GENOMIC DNA]</scope>
    <source>
        <strain evidence="2 3">DSM 28967</strain>
    </source>
</reference>
<sequence>MPIPGSPVISSTPLDPTLAPATSRSIARRSASRPISIFGV</sequence>
<keyword evidence="3" id="KW-1185">Reference proteome</keyword>
<accession>A0A7W9J8F3</accession>
<evidence type="ECO:0000313" key="2">
    <source>
        <dbReference type="EMBL" id="MBB5837443.1"/>
    </source>
</evidence>
<dbReference type="Proteomes" id="UP000549971">
    <property type="component" value="Unassembled WGS sequence"/>
</dbReference>
<protein>
    <submittedName>
        <fullName evidence="2">Uncharacterized protein</fullName>
    </submittedName>
</protein>
<proteinExistence type="predicted"/>
<organism evidence="2 3">
    <name type="scientific">Kribbella italica</name>
    <dbReference type="NCBI Taxonomy" id="1540520"/>
    <lineage>
        <taxon>Bacteria</taxon>
        <taxon>Bacillati</taxon>
        <taxon>Actinomycetota</taxon>
        <taxon>Actinomycetes</taxon>
        <taxon>Propionibacteriales</taxon>
        <taxon>Kribbellaceae</taxon>
        <taxon>Kribbella</taxon>
    </lineage>
</organism>
<feature type="region of interest" description="Disordered" evidence="1">
    <location>
        <begin position="1"/>
        <end position="26"/>
    </location>
</feature>